<evidence type="ECO:0000313" key="1">
    <source>
        <dbReference type="EMBL" id="BBA91934.1"/>
    </source>
</evidence>
<gene>
    <name evidence="1" type="ORF">SR187_1515</name>
</gene>
<sequence>MALKKKMERDMIHQVYAPIQFFRRDSIVNQKKKEIQTSAEET</sequence>
<reference evidence="1 2" key="1">
    <citation type="journal article" date="2018" name="Genome Biol. Evol.">
        <title>Complete Genome Sequence of Streptococcus ruminantium sp. nov. GUT-187T (=DSM 104980T =JCM 31869T), the Type Strain of S. ruminantium, and Comparison with Genome Sequences of Streptococcus suis Strains.</title>
        <authorList>
            <person name="Tohya M."/>
            <person name="Sekizaki T."/>
            <person name="Miyoshi-Akiyama T."/>
        </authorList>
    </citation>
    <scope>NUCLEOTIDE SEQUENCE [LARGE SCALE GENOMIC DNA]</scope>
    <source>
        <strain evidence="1 2">GUT187T</strain>
    </source>
</reference>
<evidence type="ECO:0000313" key="2">
    <source>
        <dbReference type="Proteomes" id="UP000269331"/>
    </source>
</evidence>
<organism evidence="1 2">
    <name type="scientific">Streptococcus ruminantium</name>
    <dbReference type="NCBI Taxonomy" id="1917441"/>
    <lineage>
        <taxon>Bacteria</taxon>
        <taxon>Bacillati</taxon>
        <taxon>Bacillota</taxon>
        <taxon>Bacilli</taxon>
        <taxon>Lactobacillales</taxon>
        <taxon>Streptococcaceae</taxon>
        <taxon>Streptococcus</taxon>
    </lineage>
</organism>
<dbReference type="AlphaFoldDB" id="A0A2Z5TN47"/>
<proteinExistence type="predicted"/>
<dbReference type="Proteomes" id="UP000269331">
    <property type="component" value="Chromosome"/>
</dbReference>
<protein>
    <submittedName>
        <fullName evidence="1">Uncharacterized protein</fullName>
    </submittedName>
</protein>
<accession>A0A2Z5TN47</accession>
<dbReference type="KEGG" id="srq:SR187_1515"/>
<name>A0A2Z5TN47_9STRE</name>
<dbReference type="EMBL" id="AP018400">
    <property type="protein sequence ID" value="BBA91934.1"/>
    <property type="molecule type" value="Genomic_DNA"/>
</dbReference>